<evidence type="ECO:0000256" key="4">
    <source>
        <dbReference type="ARBA" id="ARBA00032089"/>
    </source>
</evidence>
<comment type="similarity">
    <text evidence="1">Belongs to the MreC family.</text>
</comment>
<dbReference type="InterPro" id="IPR055342">
    <property type="entry name" value="MreC_beta-barrel_core"/>
</dbReference>
<evidence type="ECO:0000256" key="2">
    <source>
        <dbReference type="ARBA" id="ARBA00013855"/>
    </source>
</evidence>
<dbReference type="InterPro" id="IPR042177">
    <property type="entry name" value="Cell/Rod_1"/>
</dbReference>
<accession>A0A1F4UN09</accession>
<comment type="caution">
    <text evidence="6">The sequence shown here is derived from an EMBL/GenBank/DDBJ whole genome shotgun (WGS) entry which is preliminary data.</text>
</comment>
<feature type="domain" description="Rod shape-determining protein MreC beta-barrel core" evidence="5">
    <location>
        <begin position="109"/>
        <end position="254"/>
    </location>
</feature>
<dbReference type="Pfam" id="PF04085">
    <property type="entry name" value="MreC"/>
    <property type="match status" value="1"/>
</dbReference>
<dbReference type="AlphaFoldDB" id="A0A1F4UN09"/>
<dbReference type="PIRSF" id="PIRSF038471">
    <property type="entry name" value="MreC"/>
    <property type="match status" value="1"/>
</dbReference>
<keyword evidence="3" id="KW-0133">Cell shape</keyword>
<gene>
    <name evidence="6" type="ORF">A2V49_02385</name>
</gene>
<evidence type="ECO:0000256" key="3">
    <source>
        <dbReference type="ARBA" id="ARBA00022960"/>
    </source>
</evidence>
<dbReference type="GO" id="GO:0005886">
    <property type="term" value="C:plasma membrane"/>
    <property type="evidence" value="ECO:0007669"/>
    <property type="project" value="TreeGrafter"/>
</dbReference>
<dbReference type="PANTHER" id="PTHR34138">
    <property type="entry name" value="CELL SHAPE-DETERMINING PROTEIN MREC"/>
    <property type="match status" value="1"/>
</dbReference>
<reference evidence="6 7" key="1">
    <citation type="journal article" date="2016" name="Nat. Commun.">
        <title>Thousands of microbial genomes shed light on interconnected biogeochemical processes in an aquifer system.</title>
        <authorList>
            <person name="Anantharaman K."/>
            <person name="Brown C.T."/>
            <person name="Hug L.A."/>
            <person name="Sharon I."/>
            <person name="Castelle C.J."/>
            <person name="Probst A.J."/>
            <person name="Thomas B.C."/>
            <person name="Singh A."/>
            <person name="Wilkins M.J."/>
            <person name="Karaoz U."/>
            <person name="Brodie E.L."/>
            <person name="Williams K.H."/>
            <person name="Hubbard S.S."/>
            <person name="Banfield J.F."/>
        </authorList>
    </citation>
    <scope>NUCLEOTIDE SEQUENCE [LARGE SCALE GENOMIC DNA]</scope>
</reference>
<sequence>MRILFITICILILGLLDLLNPIRSVFQKFSSPIQFGLRKSAIETKDTFKLFYNINKIRKDNLELLDKNNELMSIIIDLKHADEENELLKNQLQLKGDKEYDKKLLIASVMGNPMDLSGTSIMIDKGERHGITLGSNVILGGNIVGIVREVTSERSKVELITSPNLSITVRKLGSSTEGLAVGDLGTSVKVTRLLPGEAVSKDDVFITSGKDGIFLPDLTVGVVEDFSFESAEPLKTAYLKTIIDLPNLYKVFIILEK</sequence>
<protein>
    <recommendedName>
        <fullName evidence="2">Cell shape-determining protein MreC</fullName>
    </recommendedName>
    <alternativeName>
        <fullName evidence="4">Cell shape protein MreC</fullName>
    </alternativeName>
</protein>
<dbReference type="Gene3D" id="2.40.10.340">
    <property type="entry name" value="Rod shape-determining protein MreC, domain 1"/>
    <property type="match status" value="1"/>
</dbReference>
<evidence type="ECO:0000313" key="6">
    <source>
        <dbReference type="EMBL" id="OGC46365.1"/>
    </source>
</evidence>
<dbReference type="Gene3D" id="2.40.10.350">
    <property type="entry name" value="Rod shape-determining protein MreC, domain 2"/>
    <property type="match status" value="1"/>
</dbReference>
<dbReference type="EMBL" id="MEUV01000006">
    <property type="protein sequence ID" value="OGC46365.1"/>
    <property type="molecule type" value="Genomic_DNA"/>
</dbReference>
<dbReference type="InterPro" id="IPR007221">
    <property type="entry name" value="MreC"/>
</dbReference>
<dbReference type="GO" id="GO:0008360">
    <property type="term" value="P:regulation of cell shape"/>
    <property type="evidence" value="ECO:0007669"/>
    <property type="project" value="UniProtKB-KW"/>
</dbReference>
<evidence type="ECO:0000313" key="7">
    <source>
        <dbReference type="Proteomes" id="UP000178615"/>
    </source>
</evidence>
<evidence type="ECO:0000256" key="1">
    <source>
        <dbReference type="ARBA" id="ARBA00009369"/>
    </source>
</evidence>
<organism evidence="6 7">
    <name type="scientific">candidate division WWE3 bacterium RBG_19FT_COMBO_34_6</name>
    <dbReference type="NCBI Taxonomy" id="1802612"/>
    <lineage>
        <taxon>Bacteria</taxon>
        <taxon>Katanobacteria</taxon>
    </lineage>
</organism>
<dbReference type="PANTHER" id="PTHR34138:SF1">
    <property type="entry name" value="CELL SHAPE-DETERMINING PROTEIN MREC"/>
    <property type="match status" value="1"/>
</dbReference>
<dbReference type="Proteomes" id="UP000178615">
    <property type="component" value="Unassembled WGS sequence"/>
</dbReference>
<dbReference type="InterPro" id="IPR042175">
    <property type="entry name" value="Cell/Rod_MreC_2"/>
</dbReference>
<name>A0A1F4UN09_UNCKA</name>
<evidence type="ECO:0000259" key="5">
    <source>
        <dbReference type="Pfam" id="PF04085"/>
    </source>
</evidence>
<proteinExistence type="inferred from homology"/>